<keyword evidence="1" id="KW-0472">Membrane</keyword>
<evidence type="ECO:0000313" key="3">
    <source>
        <dbReference type="Proteomes" id="UP001204814"/>
    </source>
</evidence>
<sequence length="281" mass="33113">MNTSITTCFYRRHKLYKAASQIIQEQKLSDEIEIDSQYLSINLKGTKPQNMPRYSKKKGKQSAYRGISHHKVCDTCAIDSQDNIMMNIFGLGSESFEKYMSVINRLDNVKKLISDSKSCFKQFSNELKAENSYIKTSPTQKHYLTEDGNSLASVNELMSEIENIIQRTHGFSTRYAQEYLDFNILRKQIKYKYKRDEQAKKLFEEVKDSEFIKNALVLNTPMPISLKEAYYEYHYGIFSDAYLKNNKILKKSEFLLYFPYSIVFQILPYLILMYIHFYKTL</sequence>
<keyword evidence="1" id="KW-1133">Transmembrane helix</keyword>
<gene>
    <name evidence="2" type="ORF">NE542_08335</name>
</gene>
<dbReference type="AlphaFoldDB" id="A0AAP2XPN8"/>
<keyword evidence="1" id="KW-0812">Transmembrane</keyword>
<dbReference type="EMBL" id="JANGBO010000006">
    <property type="protein sequence ID" value="MCQ5061831.1"/>
    <property type="molecule type" value="Genomic_DNA"/>
</dbReference>
<dbReference type="Proteomes" id="UP001204814">
    <property type="component" value="Unassembled WGS sequence"/>
</dbReference>
<comment type="caution">
    <text evidence="2">The sequence shown here is derived from an EMBL/GenBank/DDBJ whole genome shotgun (WGS) entry which is preliminary data.</text>
</comment>
<organism evidence="2 3">
    <name type="scientific">Faecalibacillus intestinalis</name>
    <dbReference type="NCBI Taxonomy" id="1982626"/>
    <lineage>
        <taxon>Bacteria</taxon>
        <taxon>Bacillati</taxon>
        <taxon>Bacillota</taxon>
        <taxon>Erysipelotrichia</taxon>
        <taxon>Erysipelotrichales</taxon>
        <taxon>Coprobacillaceae</taxon>
        <taxon>Faecalibacillus</taxon>
    </lineage>
</organism>
<dbReference type="RefSeq" id="WP_117346349.1">
    <property type="nucleotide sequence ID" value="NZ_JANGBO010000006.1"/>
</dbReference>
<proteinExistence type="predicted"/>
<accession>A0AAP2XPN8</accession>
<protein>
    <submittedName>
        <fullName evidence="2">Uncharacterized protein</fullName>
    </submittedName>
</protein>
<evidence type="ECO:0000313" key="2">
    <source>
        <dbReference type="EMBL" id="MCQ5061831.1"/>
    </source>
</evidence>
<feature type="transmembrane region" description="Helical" evidence="1">
    <location>
        <begin position="254"/>
        <end position="277"/>
    </location>
</feature>
<reference evidence="2" key="1">
    <citation type="submission" date="2022-06" db="EMBL/GenBank/DDBJ databases">
        <title>Isolation of gut microbiota from human fecal samples.</title>
        <authorList>
            <person name="Pamer E.G."/>
            <person name="Barat B."/>
            <person name="Waligurski E."/>
            <person name="Medina S."/>
            <person name="Paddock L."/>
            <person name="Mostad J."/>
        </authorList>
    </citation>
    <scope>NUCLEOTIDE SEQUENCE</scope>
    <source>
        <strain evidence="2">DFI.6.24</strain>
    </source>
</reference>
<name>A0AAP2XPN8_9FIRM</name>
<evidence type="ECO:0000256" key="1">
    <source>
        <dbReference type="SAM" id="Phobius"/>
    </source>
</evidence>